<evidence type="ECO:0000313" key="2">
    <source>
        <dbReference type="EMBL" id="MFC3716792.1"/>
    </source>
</evidence>
<evidence type="ECO:0000256" key="1">
    <source>
        <dbReference type="SAM" id="MobiDB-lite"/>
    </source>
</evidence>
<protein>
    <submittedName>
        <fullName evidence="2">Uncharacterized protein</fullName>
    </submittedName>
</protein>
<evidence type="ECO:0000313" key="3">
    <source>
        <dbReference type="Proteomes" id="UP001595705"/>
    </source>
</evidence>
<reference evidence="3" key="1">
    <citation type="journal article" date="2019" name="Int. J. Syst. Evol. Microbiol.">
        <title>The Global Catalogue of Microorganisms (GCM) 10K type strain sequencing project: providing services to taxonomists for standard genome sequencing and annotation.</title>
        <authorList>
            <consortium name="The Broad Institute Genomics Platform"/>
            <consortium name="The Broad Institute Genome Sequencing Center for Infectious Disease"/>
            <person name="Wu L."/>
            <person name="Ma J."/>
        </authorList>
    </citation>
    <scope>NUCLEOTIDE SEQUENCE [LARGE SCALE GENOMIC DNA]</scope>
    <source>
        <strain evidence="3">KCTC 42441</strain>
    </source>
</reference>
<feature type="compositionally biased region" description="Polar residues" evidence="1">
    <location>
        <begin position="8"/>
        <end position="26"/>
    </location>
</feature>
<dbReference type="Proteomes" id="UP001595705">
    <property type="component" value="Unassembled WGS sequence"/>
</dbReference>
<name>A0ABV7XN37_9GAMM</name>
<keyword evidence="3" id="KW-1185">Reference proteome</keyword>
<gene>
    <name evidence="2" type="ORF">ACFONC_11585</name>
</gene>
<sequence>MHRIDGQGATSNNKFTEGNPATGTPATEVTADWLNAIQEEIISVLGAAGINMNKAVNNQLLAAITTLIAGGGVAVTAAGVSIADAGDYLSGGDVEAALQQLAQKVYAGTLSASQIRRSVVSVSGASQQTEAAHAESVVQVSHTAAATYTVRPDSTLNLPVGTAIEIVQAGVGKVSIVAGSGVNPIKKHSAFNAATMGQEAVVVLYKVAANTWRLGGMLEAV</sequence>
<feature type="region of interest" description="Disordered" evidence="1">
    <location>
        <begin position="1"/>
        <end position="26"/>
    </location>
</feature>
<dbReference type="EMBL" id="JBHRYA010000007">
    <property type="protein sequence ID" value="MFC3716792.1"/>
    <property type="molecule type" value="Genomic_DNA"/>
</dbReference>
<dbReference type="RefSeq" id="WP_386744196.1">
    <property type="nucleotide sequence ID" value="NZ_JBHRYA010000007.1"/>
</dbReference>
<comment type="caution">
    <text evidence="2">The sequence shown here is derived from an EMBL/GenBank/DDBJ whole genome shotgun (WGS) entry which is preliminary data.</text>
</comment>
<proteinExistence type="predicted"/>
<accession>A0ABV7XN37</accession>
<organism evidence="2 3">
    <name type="scientific">Luteimonas soli</name>
    <dbReference type="NCBI Taxonomy" id="1648966"/>
    <lineage>
        <taxon>Bacteria</taxon>
        <taxon>Pseudomonadati</taxon>
        <taxon>Pseudomonadota</taxon>
        <taxon>Gammaproteobacteria</taxon>
        <taxon>Lysobacterales</taxon>
        <taxon>Lysobacteraceae</taxon>
        <taxon>Luteimonas</taxon>
    </lineage>
</organism>